<evidence type="ECO:0000256" key="1">
    <source>
        <dbReference type="SAM" id="MobiDB-lite"/>
    </source>
</evidence>
<protein>
    <submittedName>
        <fullName evidence="2">Uncharacterized protein</fullName>
    </submittedName>
</protein>
<name>A0ABR2Q7D4_9ROSI</name>
<feature type="region of interest" description="Disordered" evidence="1">
    <location>
        <begin position="229"/>
        <end position="261"/>
    </location>
</feature>
<dbReference type="Proteomes" id="UP001396334">
    <property type="component" value="Unassembled WGS sequence"/>
</dbReference>
<sequence>MANKMQIIGCYAQTEVGHGSNVRGLETTSTFDPQMDELVIHSPTLTSIKWWPGGLDKVSTHAVVYARLITEGQDHGVHVNMTGIGTLVDLLLFYTLERVLFNRMVITMAKNSQQVKSAMALWLMLEEIGYHELIRIINSYDDKTIEALFDETLQCLEFIQPNASSPTRESHDTPVFLGLFDEPMNFRFFHYNQEFMYKRYVHIMETVCDKIFGENAAIEVDESGLKPVARPLGEGSTSSSPAKVSNLNPGAEEFRPGQTPEDTRTMFLTFSKGHPLSREEIIHFFTSNWGEVVQDVVIEHVGHPGQEPQFGRIVFTSSLVIPMVLNGQSKAKFLVNRKHLWARIYVPRNRGRTRLSYNKQI</sequence>
<accession>A0ABR2Q7D4</accession>
<dbReference type="SUPFAM" id="SSF56645">
    <property type="entry name" value="Acyl-CoA dehydrogenase NM domain-like"/>
    <property type="match status" value="1"/>
</dbReference>
<reference evidence="2 3" key="1">
    <citation type="journal article" date="2024" name="G3 (Bethesda)">
        <title>Genome assembly of Hibiscus sabdariffa L. provides insights into metabolisms of medicinal natural products.</title>
        <authorList>
            <person name="Kim T."/>
        </authorList>
    </citation>
    <scope>NUCLEOTIDE SEQUENCE [LARGE SCALE GENOMIC DNA]</scope>
    <source>
        <strain evidence="2">TK-2024</strain>
        <tissue evidence="2">Old leaves</tissue>
    </source>
</reference>
<evidence type="ECO:0000313" key="2">
    <source>
        <dbReference type="EMBL" id="KAK8996567.1"/>
    </source>
</evidence>
<gene>
    <name evidence="2" type="ORF">V6N11_081837</name>
</gene>
<comment type="caution">
    <text evidence="2">The sequence shown here is derived from an EMBL/GenBank/DDBJ whole genome shotgun (WGS) entry which is preliminary data.</text>
</comment>
<dbReference type="InterPro" id="IPR009100">
    <property type="entry name" value="AcylCoA_DH/oxidase_NM_dom_sf"/>
</dbReference>
<evidence type="ECO:0000313" key="3">
    <source>
        <dbReference type="Proteomes" id="UP001396334"/>
    </source>
</evidence>
<keyword evidence="3" id="KW-1185">Reference proteome</keyword>
<proteinExistence type="predicted"/>
<dbReference type="PANTHER" id="PTHR33527:SF53">
    <property type="entry name" value="OS10G0561000 PROTEIN"/>
    <property type="match status" value="1"/>
</dbReference>
<dbReference type="InterPro" id="IPR046373">
    <property type="entry name" value="Acyl-CoA_Oxase/DH_mid-dom_sf"/>
</dbReference>
<dbReference type="Gene3D" id="2.40.110.10">
    <property type="entry name" value="Butyryl-CoA Dehydrogenase, subunit A, domain 2"/>
    <property type="match status" value="1"/>
</dbReference>
<organism evidence="2 3">
    <name type="scientific">Hibiscus sabdariffa</name>
    <name type="common">roselle</name>
    <dbReference type="NCBI Taxonomy" id="183260"/>
    <lineage>
        <taxon>Eukaryota</taxon>
        <taxon>Viridiplantae</taxon>
        <taxon>Streptophyta</taxon>
        <taxon>Embryophyta</taxon>
        <taxon>Tracheophyta</taxon>
        <taxon>Spermatophyta</taxon>
        <taxon>Magnoliopsida</taxon>
        <taxon>eudicotyledons</taxon>
        <taxon>Gunneridae</taxon>
        <taxon>Pentapetalae</taxon>
        <taxon>rosids</taxon>
        <taxon>malvids</taxon>
        <taxon>Malvales</taxon>
        <taxon>Malvaceae</taxon>
        <taxon>Malvoideae</taxon>
        <taxon>Hibiscus</taxon>
    </lineage>
</organism>
<dbReference type="EMBL" id="JBBPBN010000044">
    <property type="protein sequence ID" value="KAK8996567.1"/>
    <property type="molecule type" value="Genomic_DNA"/>
</dbReference>
<dbReference type="PANTHER" id="PTHR33527">
    <property type="entry name" value="OS07G0274300 PROTEIN"/>
    <property type="match status" value="1"/>
</dbReference>
<feature type="compositionally biased region" description="Polar residues" evidence="1">
    <location>
        <begin position="235"/>
        <end position="248"/>
    </location>
</feature>